<reference evidence="3 4" key="1">
    <citation type="submission" date="2023-03" db="EMBL/GenBank/DDBJ databases">
        <title>Genome sequence of Microbacterium sp. KACC 23027.</title>
        <authorList>
            <person name="Kim S."/>
            <person name="Heo J."/>
            <person name="Kwon S.-W."/>
        </authorList>
    </citation>
    <scope>NUCLEOTIDE SEQUENCE [LARGE SCALE GENOMIC DNA]</scope>
    <source>
        <strain evidence="3 4">KACC 23027</strain>
    </source>
</reference>
<evidence type="ECO:0000313" key="3">
    <source>
        <dbReference type="EMBL" id="WEG08804.1"/>
    </source>
</evidence>
<keyword evidence="4" id="KW-1185">Reference proteome</keyword>
<organism evidence="3 4">
    <name type="scientific">Microbacterium horticulturae</name>
    <dbReference type="NCBI Taxonomy" id="3028316"/>
    <lineage>
        <taxon>Bacteria</taxon>
        <taxon>Bacillati</taxon>
        <taxon>Actinomycetota</taxon>
        <taxon>Actinomycetes</taxon>
        <taxon>Micrococcales</taxon>
        <taxon>Microbacteriaceae</taxon>
        <taxon>Microbacterium</taxon>
    </lineage>
</organism>
<protein>
    <submittedName>
        <fullName evidence="3">Nuclease-related domain-containing protein</fullName>
    </submittedName>
</protein>
<feature type="transmembrane region" description="Helical" evidence="1">
    <location>
        <begin position="210"/>
        <end position="234"/>
    </location>
</feature>
<dbReference type="Proteomes" id="UP001214553">
    <property type="component" value="Chromosome"/>
</dbReference>
<gene>
    <name evidence="3" type="ORF">PU630_16425</name>
</gene>
<sequence length="241" mass="25894">MVPGRSRVARLFGISPLGPESRPWYLGALGEREVARLLDQLGADWHAIHSVPVGTSGSDIDHVLVGPGGVYTVNSKFHDGARVWVAGRSLLVNGQRKDHLRNAAFEARRASKLITRAAGSPVHVSAIIAIVGARSLTIRAQPAEVAVLSSVRMVRWLKQRPAVLNEEEVRHIAGTVMRSSTWGSQSAPDADLSAFATLRDAVVAAKRRRVLWAVGVVLSPFVVMTVTFIGSVLVPMGAHLN</sequence>
<dbReference type="Pfam" id="PF08378">
    <property type="entry name" value="NERD"/>
    <property type="match status" value="1"/>
</dbReference>
<feature type="domain" description="NERD" evidence="2">
    <location>
        <begin position="26"/>
        <end position="137"/>
    </location>
</feature>
<accession>A0ABY8BXB1</accession>
<dbReference type="RefSeq" id="WP_275278131.1">
    <property type="nucleotide sequence ID" value="NZ_CP119108.1"/>
</dbReference>
<evidence type="ECO:0000259" key="2">
    <source>
        <dbReference type="PROSITE" id="PS50965"/>
    </source>
</evidence>
<evidence type="ECO:0000256" key="1">
    <source>
        <dbReference type="SAM" id="Phobius"/>
    </source>
</evidence>
<dbReference type="InterPro" id="IPR011528">
    <property type="entry name" value="NERD"/>
</dbReference>
<name>A0ABY8BXB1_9MICO</name>
<keyword evidence="1" id="KW-0812">Transmembrane</keyword>
<keyword evidence="1" id="KW-1133">Transmembrane helix</keyword>
<proteinExistence type="predicted"/>
<dbReference type="PROSITE" id="PS50965">
    <property type="entry name" value="NERD"/>
    <property type="match status" value="1"/>
</dbReference>
<keyword evidence="1" id="KW-0472">Membrane</keyword>
<dbReference type="EMBL" id="CP119108">
    <property type="protein sequence ID" value="WEG08804.1"/>
    <property type="molecule type" value="Genomic_DNA"/>
</dbReference>
<evidence type="ECO:0000313" key="4">
    <source>
        <dbReference type="Proteomes" id="UP001214553"/>
    </source>
</evidence>